<dbReference type="InterPro" id="IPR013809">
    <property type="entry name" value="ENTH"/>
</dbReference>
<dbReference type="CDD" id="cd03571">
    <property type="entry name" value="ENTH"/>
    <property type="match status" value="1"/>
</dbReference>
<name>A0AAV1HXL7_9CHLO</name>
<feature type="compositionally biased region" description="Low complexity" evidence="4">
    <location>
        <begin position="532"/>
        <end position="541"/>
    </location>
</feature>
<dbReference type="PROSITE" id="PS50942">
    <property type="entry name" value="ENTH"/>
    <property type="match status" value="1"/>
</dbReference>
<dbReference type="SUPFAM" id="SSF48464">
    <property type="entry name" value="ENTH/VHS domain"/>
    <property type="match status" value="1"/>
</dbReference>
<dbReference type="FunFam" id="1.25.40.90:FF:000006">
    <property type="entry name" value="Clathrin interactor 1"/>
    <property type="match status" value="1"/>
</dbReference>
<evidence type="ECO:0000313" key="6">
    <source>
        <dbReference type="EMBL" id="CAK0763716.1"/>
    </source>
</evidence>
<dbReference type="EMBL" id="CAUYUE010000004">
    <property type="protein sequence ID" value="CAK0763716.1"/>
    <property type="molecule type" value="Genomic_DNA"/>
</dbReference>
<dbReference type="GO" id="GO:0005886">
    <property type="term" value="C:plasma membrane"/>
    <property type="evidence" value="ECO:0007669"/>
    <property type="project" value="TreeGrafter"/>
</dbReference>
<proteinExistence type="inferred from homology"/>
<reference evidence="6 7" key="1">
    <citation type="submission" date="2023-10" db="EMBL/GenBank/DDBJ databases">
        <authorList>
            <person name="Maclean D."/>
            <person name="Macfadyen A."/>
        </authorList>
    </citation>
    <scope>NUCLEOTIDE SEQUENCE [LARGE SCALE GENOMIC DNA]</scope>
</reference>
<dbReference type="GO" id="GO:0005768">
    <property type="term" value="C:endosome"/>
    <property type="evidence" value="ECO:0007669"/>
    <property type="project" value="TreeGrafter"/>
</dbReference>
<feature type="compositionally biased region" description="Gly residues" evidence="4">
    <location>
        <begin position="205"/>
        <end position="215"/>
    </location>
</feature>
<evidence type="ECO:0000256" key="2">
    <source>
        <dbReference type="ARBA" id="ARBA00010130"/>
    </source>
</evidence>
<dbReference type="GO" id="GO:0006897">
    <property type="term" value="P:endocytosis"/>
    <property type="evidence" value="ECO:0007669"/>
    <property type="project" value="TreeGrafter"/>
</dbReference>
<feature type="region of interest" description="Disordered" evidence="4">
    <location>
        <begin position="205"/>
        <end position="239"/>
    </location>
</feature>
<dbReference type="GO" id="GO:0005543">
    <property type="term" value="F:phospholipid binding"/>
    <property type="evidence" value="ECO:0007669"/>
    <property type="project" value="TreeGrafter"/>
</dbReference>
<dbReference type="Gene3D" id="1.25.40.90">
    <property type="match status" value="1"/>
</dbReference>
<comment type="caution">
    <text evidence="6">The sequence shown here is derived from an EMBL/GenBank/DDBJ whole genome shotgun (WGS) entry which is preliminary data.</text>
</comment>
<feature type="region of interest" description="Disordered" evidence="4">
    <location>
        <begin position="348"/>
        <end position="433"/>
    </location>
</feature>
<feature type="region of interest" description="Disordered" evidence="4">
    <location>
        <begin position="472"/>
        <end position="579"/>
    </location>
</feature>
<dbReference type="GO" id="GO:0030125">
    <property type="term" value="C:clathrin vesicle coat"/>
    <property type="evidence" value="ECO:0007669"/>
    <property type="project" value="TreeGrafter"/>
</dbReference>
<evidence type="ECO:0000256" key="4">
    <source>
        <dbReference type="SAM" id="MobiDB-lite"/>
    </source>
</evidence>
<dbReference type="GO" id="GO:0030276">
    <property type="term" value="F:clathrin binding"/>
    <property type="evidence" value="ECO:0007669"/>
    <property type="project" value="TreeGrafter"/>
</dbReference>
<sequence length="579" mass="59794">MDINWQKQGVEALSYLKGLGNKVKQIALQLTEIEVKVEDATNNEPWGPHGKDMAEITKASYDLENYKQIMGVIARRLQDQGEEWRHVYKSLLLLEYMSKHGPQKVVEEIVSNVGVIEKLANFQHKDANGKDWGLNVRQRAKELVALVTDTERVRSERAKAKTNASKYTGVSSDDLKSGGFGISSKSAGFGSTSTSSFGLPRKYSGGGLGSTGLGSTGFSSSSRSYDYEEPYDSDPKEATRERIERLKKEGAVELEEPSSDKGAIPPAKVPVLKQGRAAASEAKTEELKGPKKLSEFKVNPNIAASLGQLQAAPAPARAAANGTIPAVHAAPAAPADLLLALDAPASAAAAPPGAQNDWDAFAGGESAKPAAGDDWMSGFGASSNGAGSAAASSDPFGQPAGPAAPAATPGHAAAPDPFAQLSAPAPSTQAAAQHNADPFAGAFSAPAAAPHAALGPKPTASRAAPAPMALSDDFFSAPAQPGPFMGGMQDQAGASSSGDFGMFSQPQAQTSYNTVQQSSGTFDNFQQPFAPPSSLGPSSGSKQTTQATNSIHAPLNPAATHALGGPSKSKDPFADLAGF</sequence>
<keyword evidence="3" id="KW-0968">Cytoplasmic vesicle</keyword>
<dbReference type="Pfam" id="PF01417">
    <property type="entry name" value="ENTH"/>
    <property type="match status" value="1"/>
</dbReference>
<evidence type="ECO:0000256" key="3">
    <source>
        <dbReference type="ARBA" id="ARBA00023329"/>
    </source>
</evidence>
<comment type="subcellular location">
    <subcellularLocation>
        <location evidence="1">Cytoplasmic vesicle</location>
        <location evidence="1">Clathrin-coated vesicle</location>
    </subcellularLocation>
</comment>
<dbReference type="AlphaFoldDB" id="A0AAV1HXL7"/>
<comment type="similarity">
    <text evidence="2">Belongs to the epsin family.</text>
</comment>
<feature type="compositionally biased region" description="Polar residues" evidence="4">
    <location>
        <begin position="492"/>
        <end position="527"/>
    </location>
</feature>
<gene>
    <name evidence="6" type="ORF">CVIRNUC_003086</name>
</gene>
<evidence type="ECO:0000256" key="1">
    <source>
        <dbReference type="ARBA" id="ARBA00004132"/>
    </source>
</evidence>
<evidence type="ECO:0000259" key="5">
    <source>
        <dbReference type="PROSITE" id="PS50942"/>
    </source>
</evidence>
<organism evidence="6 7">
    <name type="scientific">Coccomyxa viridis</name>
    <dbReference type="NCBI Taxonomy" id="1274662"/>
    <lineage>
        <taxon>Eukaryota</taxon>
        <taxon>Viridiplantae</taxon>
        <taxon>Chlorophyta</taxon>
        <taxon>core chlorophytes</taxon>
        <taxon>Trebouxiophyceae</taxon>
        <taxon>Trebouxiophyceae incertae sedis</taxon>
        <taxon>Coccomyxaceae</taxon>
        <taxon>Coccomyxa</taxon>
    </lineage>
</organism>
<feature type="domain" description="ENTH" evidence="5">
    <location>
        <begin position="25"/>
        <end position="157"/>
    </location>
</feature>
<protein>
    <recommendedName>
        <fullName evidence="5">ENTH domain-containing protein</fullName>
    </recommendedName>
</protein>
<feature type="compositionally biased region" description="Low complexity" evidence="4">
    <location>
        <begin position="377"/>
        <end position="433"/>
    </location>
</feature>
<keyword evidence="7" id="KW-1185">Reference proteome</keyword>
<dbReference type="SMART" id="SM00273">
    <property type="entry name" value="ENTH"/>
    <property type="match status" value="1"/>
</dbReference>
<evidence type="ECO:0000313" key="7">
    <source>
        <dbReference type="Proteomes" id="UP001314263"/>
    </source>
</evidence>
<dbReference type="Proteomes" id="UP001314263">
    <property type="component" value="Unassembled WGS sequence"/>
</dbReference>
<accession>A0AAV1HXL7</accession>
<dbReference type="PANTHER" id="PTHR12276:SF45">
    <property type="entry name" value="CLATHRIN INTERACTOR 1"/>
    <property type="match status" value="1"/>
</dbReference>
<feature type="compositionally biased region" description="Polar residues" evidence="4">
    <location>
        <begin position="542"/>
        <end position="551"/>
    </location>
</feature>
<dbReference type="InterPro" id="IPR008942">
    <property type="entry name" value="ENTH_VHS"/>
</dbReference>
<dbReference type="PANTHER" id="PTHR12276">
    <property type="entry name" value="EPSIN/ENT-RELATED"/>
    <property type="match status" value="1"/>
</dbReference>